<evidence type="ECO:0000313" key="3">
    <source>
        <dbReference type="Proteomes" id="UP001642483"/>
    </source>
</evidence>
<keyword evidence="1" id="KW-0472">Membrane</keyword>
<feature type="transmembrane region" description="Helical" evidence="1">
    <location>
        <begin position="236"/>
        <end position="256"/>
    </location>
</feature>
<keyword evidence="1" id="KW-1133">Transmembrane helix</keyword>
<proteinExistence type="predicted"/>
<feature type="transmembrane region" description="Helical" evidence="1">
    <location>
        <begin position="200"/>
        <end position="221"/>
    </location>
</feature>
<name>A0ABP0FLK1_CLALP</name>
<evidence type="ECO:0000256" key="1">
    <source>
        <dbReference type="SAM" id="Phobius"/>
    </source>
</evidence>
<dbReference type="EMBL" id="CAWYQH010000057">
    <property type="protein sequence ID" value="CAK8679305.1"/>
    <property type="molecule type" value="Genomic_DNA"/>
</dbReference>
<dbReference type="Proteomes" id="UP001642483">
    <property type="component" value="Unassembled WGS sequence"/>
</dbReference>
<accession>A0ABP0FLK1</accession>
<sequence>MPSVARSSKLVTRRAWMRICRGNTFCCCCTVRSGASCAGWFNFIVNSLFVGLLVFALARTTEVLDETLELFYNRDFQLQLNNASEPSDVTVGSDGAESDVISAGRDLVLTKTCQITRNGESMNVTGCFCDTMTNYIITTTAECWREERHPKCVCEHFHVANVVLPMMYKSTAIPGLIIIFSILWLTAVESRSIRYVRLMGYFFLASILLQLALQVAFLIYANNVFNEVTVPPLPPQVWIVFAFYAVINIYFLPTLYKYIKLRKREVAQGIEQGLLTSEKQPAQNQPALDVYLEDAFAIGSDVEEDRFQFSKEDVQTQNGVNVDSNNVVEYDFNDLDYKALPATSQSSVDTSVYGDT</sequence>
<reference evidence="2 3" key="1">
    <citation type="submission" date="2024-02" db="EMBL/GenBank/DDBJ databases">
        <authorList>
            <person name="Daric V."/>
            <person name="Darras S."/>
        </authorList>
    </citation>
    <scope>NUCLEOTIDE SEQUENCE [LARGE SCALE GENOMIC DNA]</scope>
</reference>
<evidence type="ECO:0000313" key="2">
    <source>
        <dbReference type="EMBL" id="CAK8679305.1"/>
    </source>
</evidence>
<protein>
    <submittedName>
        <fullName evidence="2">Uncharacterized protein</fullName>
    </submittedName>
</protein>
<feature type="transmembrane region" description="Helical" evidence="1">
    <location>
        <begin position="171"/>
        <end position="188"/>
    </location>
</feature>
<gene>
    <name evidence="2" type="ORF">CVLEPA_LOCUS9554</name>
</gene>
<organism evidence="2 3">
    <name type="scientific">Clavelina lepadiformis</name>
    <name type="common">Light-bulb sea squirt</name>
    <name type="synonym">Ascidia lepadiformis</name>
    <dbReference type="NCBI Taxonomy" id="159417"/>
    <lineage>
        <taxon>Eukaryota</taxon>
        <taxon>Metazoa</taxon>
        <taxon>Chordata</taxon>
        <taxon>Tunicata</taxon>
        <taxon>Ascidiacea</taxon>
        <taxon>Aplousobranchia</taxon>
        <taxon>Clavelinidae</taxon>
        <taxon>Clavelina</taxon>
    </lineage>
</organism>
<keyword evidence="1" id="KW-0812">Transmembrane</keyword>
<comment type="caution">
    <text evidence="2">The sequence shown here is derived from an EMBL/GenBank/DDBJ whole genome shotgun (WGS) entry which is preliminary data.</text>
</comment>
<keyword evidence="3" id="KW-1185">Reference proteome</keyword>
<feature type="transmembrane region" description="Helical" evidence="1">
    <location>
        <begin position="40"/>
        <end position="58"/>
    </location>
</feature>